<dbReference type="Proteomes" id="UP001164539">
    <property type="component" value="Chromosome 5"/>
</dbReference>
<organism evidence="1 2">
    <name type="scientific">Melia azedarach</name>
    <name type="common">Chinaberry tree</name>
    <dbReference type="NCBI Taxonomy" id="155640"/>
    <lineage>
        <taxon>Eukaryota</taxon>
        <taxon>Viridiplantae</taxon>
        <taxon>Streptophyta</taxon>
        <taxon>Embryophyta</taxon>
        <taxon>Tracheophyta</taxon>
        <taxon>Spermatophyta</taxon>
        <taxon>Magnoliopsida</taxon>
        <taxon>eudicotyledons</taxon>
        <taxon>Gunneridae</taxon>
        <taxon>Pentapetalae</taxon>
        <taxon>rosids</taxon>
        <taxon>malvids</taxon>
        <taxon>Sapindales</taxon>
        <taxon>Meliaceae</taxon>
        <taxon>Melia</taxon>
    </lineage>
</organism>
<keyword evidence="2" id="KW-1185">Reference proteome</keyword>
<evidence type="ECO:0000313" key="1">
    <source>
        <dbReference type="EMBL" id="KAJ4718562.1"/>
    </source>
</evidence>
<name>A0ACC1Y606_MELAZ</name>
<accession>A0ACC1Y606</accession>
<dbReference type="EMBL" id="CM051398">
    <property type="protein sequence ID" value="KAJ4718562.1"/>
    <property type="molecule type" value="Genomic_DNA"/>
</dbReference>
<gene>
    <name evidence="1" type="ORF">OWV82_010227</name>
</gene>
<comment type="caution">
    <text evidence="1">The sequence shown here is derived from an EMBL/GenBank/DDBJ whole genome shotgun (WGS) entry which is preliminary data.</text>
</comment>
<evidence type="ECO:0000313" key="2">
    <source>
        <dbReference type="Proteomes" id="UP001164539"/>
    </source>
</evidence>
<protein>
    <submittedName>
        <fullName evidence="1">Pentatricopeptide repeat-containing protein</fullName>
    </submittedName>
</protein>
<reference evidence="1 2" key="1">
    <citation type="journal article" date="2023" name="Science">
        <title>Complex scaffold remodeling in plant triterpene biosynthesis.</title>
        <authorList>
            <person name="De La Pena R."/>
            <person name="Hodgson H."/>
            <person name="Liu J.C."/>
            <person name="Stephenson M.J."/>
            <person name="Martin A.C."/>
            <person name="Owen C."/>
            <person name="Harkess A."/>
            <person name="Leebens-Mack J."/>
            <person name="Jimenez L.E."/>
            <person name="Osbourn A."/>
            <person name="Sattely E.S."/>
        </authorList>
    </citation>
    <scope>NUCLEOTIDE SEQUENCE [LARGE SCALE GENOMIC DNA]</scope>
    <source>
        <strain evidence="2">cv. JPN11</strain>
        <tissue evidence="1">Leaf</tissue>
    </source>
</reference>
<sequence>MLSSITYRCLKPIPVLARTQIFPSYSLHSHSQNPKPQSDPQNFDQNTVNETLSCYANDWKRALDFFNWVENDCRFTHTTETYNRMIDILGKFFEFDISWDLIRRMRNDPFSVPNHTTFRIMFKRYVTAHLVNEALVTFNRLDEFSLKDETSYCNLVDALCEYKHVIEAQELCFGENKNMGFNVLDVKNSTKIYNMILRGWLKMGWWGKCREFWEEMDKRGVVKDLHSYSIYMDIMCKNGKPWKAVKLYKEMKGKGMKMDVVAYNTVIRAVGLSEGADFALRVYREMREMGCEPNIVTYNTIIKLLCDNWRWKEAYAVLAEMPKKGCVPDVMTYHCFFRSLEKPREILLMFDRMIESGIQPKMDTYVMLMRKFGRWGFLRPVFLVWKKMEELGCSPDEFAYNALIDVLIEKGMLDMARKYEEEMLAKGLLAKPREELGTKLVHGGIGWWIIM</sequence>
<proteinExistence type="predicted"/>